<dbReference type="EMBL" id="UINC01047454">
    <property type="protein sequence ID" value="SVB56749.1"/>
    <property type="molecule type" value="Genomic_DNA"/>
</dbReference>
<gene>
    <name evidence="1" type="ORF">METZ01_LOCUS209603</name>
</gene>
<dbReference type="Gene3D" id="3.40.50.1000">
    <property type="entry name" value="HAD superfamily/HAD-like"/>
    <property type="match status" value="1"/>
</dbReference>
<name>A0A382F245_9ZZZZ</name>
<feature type="non-terminal residue" evidence="1">
    <location>
        <position position="59"/>
    </location>
</feature>
<sequence>MNDKTITIDDIDLFVFDFDGVLTDNLVYTDQNGNEMVSCSRADGLAFDVLRKLKKPVYI</sequence>
<organism evidence="1">
    <name type="scientific">marine metagenome</name>
    <dbReference type="NCBI Taxonomy" id="408172"/>
    <lineage>
        <taxon>unclassified sequences</taxon>
        <taxon>metagenomes</taxon>
        <taxon>ecological metagenomes</taxon>
    </lineage>
</organism>
<reference evidence="1" key="1">
    <citation type="submission" date="2018-05" db="EMBL/GenBank/DDBJ databases">
        <authorList>
            <person name="Lanie J.A."/>
            <person name="Ng W.-L."/>
            <person name="Kazmierczak K.M."/>
            <person name="Andrzejewski T.M."/>
            <person name="Davidsen T.M."/>
            <person name="Wayne K.J."/>
            <person name="Tettelin H."/>
            <person name="Glass J.I."/>
            <person name="Rusch D."/>
            <person name="Podicherti R."/>
            <person name="Tsui H.-C.T."/>
            <person name="Winkler M.E."/>
        </authorList>
    </citation>
    <scope>NUCLEOTIDE SEQUENCE</scope>
</reference>
<evidence type="ECO:0000313" key="1">
    <source>
        <dbReference type="EMBL" id="SVB56749.1"/>
    </source>
</evidence>
<dbReference type="SUPFAM" id="SSF56784">
    <property type="entry name" value="HAD-like"/>
    <property type="match status" value="1"/>
</dbReference>
<dbReference type="AlphaFoldDB" id="A0A382F245"/>
<evidence type="ECO:0008006" key="2">
    <source>
        <dbReference type="Google" id="ProtNLM"/>
    </source>
</evidence>
<dbReference type="InterPro" id="IPR036412">
    <property type="entry name" value="HAD-like_sf"/>
</dbReference>
<dbReference type="InterPro" id="IPR023214">
    <property type="entry name" value="HAD_sf"/>
</dbReference>
<accession>A0A382F245</accession>
<protein>
    <recommendedName>
        <fullName evidence="2">3-deoxy-D-manno-octulosonate 8-phosphate phosphatase</fullName>
    </recommendedName>
</protein>
<proteinExistence type="predicted"/>